<evidence type="ECO:0000256" key="2">
    <source>
        <dbReference type="ARBA" id="ARBA00008417"/>
    </source>
</evidence>
<evidence type="ECO:0000256" key="5">
    <source>
        <dbReference type="ARBA" id="ARBA00022475"/>
    </source>
</evidence>
<keyword evidence="5" id="KW-1003">Cell membrane</keyword>
<evidence type="ECO:0000256" key="7">
    <source>
        <dbReference type="ARBA" id="ARBA00022989"/>
    </source>
</evidence>
<dbReference type="InterPro" id="IPR045070">
    <property type="entry name" value="MATE_MepA-like"/>
</dbReference>
<evidence type="ECO:0000256" key="1">
    <source>
        <dbReference type="ARBA" id="ARBA00004651"/>
    </source>
</evidence>
<dbReference type="PROSITE" id="PS51257">
    <property type="entry name" value="PROKAR_LIPOPROTEIN"/>
    <property type="match status" value="1"/>
</dbReference>
<dbReference type="InterPro" id="IPR048279">
    <property type="entry name" value="MdtK-like"/>
</dbReference>
<keyword evidence="6 10" id="KW-0812">Transmembrane</keyword>
<comment type="similarity">
    <text evidence="2">Belongs to the multi antimicrobial extrusion (MATE) (TC 2.A.66.1) family. MepA subfamily.</text>
</comment>
<organism evidence="11 12">
    <name type="scientific">Clostridium intestinale</name>
    <dbReference type="NCBI Taxonomy" id="36845"/>
    <lineage>
        <taxon>Bacteria</taxon>
        <taxon>Bacillati</taxon>
        <taxon>Bacillota</taxon>
        <taxon>Clostridia</taxon>
        <taxon>Eubacteriales</taxon>
        <taxon>Clostridiaceae</taxon>
        <taxon>Clostridium</taxon>
    </lineage>
</organism>
<accession>A0A7D6VSL9</accession>
<feature type="transmembrane region" description="Helical" evidence="10">
    <location>
        <begin position="308"/>
        <end position="327"/>
    </location>
</feature>
<evidence type="ECO:0000256" key="9">
    <source>
        <dbReference type="ARBA" id="ARBA00023251"/>
    </source>
</evidence>
<dbReference type="PANTHER" id="PTHR43823">
    <property type="entry name" value="SPORULATION PROTEIN YKVU"/>
    <property type="match status" value="1"/>
</dbReference>
<dbReference type="PANTHER" id="PTHR43823:SF3">
    <property type="entry name" value="MULTIDRUG EXPORT PROTEIN MEPA"/>
    <property type="match status" value="1"/>
</dbReference>
<name>A0A7D6VSL9_9CLOT</name>
<comment type="subcellular location">
    <subcellularLocation>
        <location evidence="1">Cell membrane</location>
        <topology evidence="1">Multi-pass membrane protein</topology>
    </subcellularLocation>
</comment>
<feature type="transmembrane region" description="Helical" evidence="10">
    <location>
        <begin position="93"/>
        <end position="117"/>
    </location>
</feature>
<feature type="transmembrane region" description="Helical" evidence="10">
    <location>
        <begin position="410"/>
        <end position="428"/>
    </location>
</feature>
<feature type="transmembrane region" description="Helical" evidence="10">
    <location>
        <begin position="354"/>
        <end position="374"/>
    </location>
</feature>
<evidence type="ECO:0000256" key="6">
    <source>
        <dbReference type="ARBA" id="ARBA00022692"/>
    </source>
</evidence>
<dbReference type="KEGG" id="cint:HZF06_09805"/>
<sequence>MEKSILKNFIKYVSLNIMGMIGLSCYILADTFFVAKALGATGIAALNFSISIYSVIHGTGLMIGIGGATRYSILKSRNKDMKANIIFTTCMKLGVVIGIIFALIGILGTTPLALVLGADMTTLPLTKEYLSTILCFAPFFIINNIVLAFVRNDNNPNLSMIAMLLGSFSNIVLDYVFMFPFGMGMFGAAFATGLAPIISIGVLLIHFIKKKNNFKYIHSKVKFSYIRDIFGLGLSTFIVEVSSAVVLITFNLVILRLRGNLGVAAYGIVANIALVGISVFTGIAQGVQPLISKGYGLKNYELLGKVKNYALITSVSLALFMYLFMFLNSDSIIGIFNSEKNLEIAQIAKSGLRIYFIGFFFVGINIIMAMYLSATERTRDAFIISVSRGCVIILPLVILLSRIWNITGVWFAFVLTECIVTVIAFYMVKLKRNL</sequence>
<keyword evidence="9" id="KW-0046">Antibiotic resistance</keyword>
<dbReference type="CDD" id="cd13143">
    <property type="entry name" value="MATE_MepA_like"/>
    <property type="match status" value="1"/>
</dbReference>
<protein>
    <recommendedName>
        <fullName evidence="3">Multidrug export protein MepA</fullName>
    </recommendedName>
</protein>
<feature type="transmembrane region" description="Helical" evidence="10">
    <location>
        <begin position="229"/>
        <end position="257"/>
    </location>
</feature>
<feature type="transmembrane region" description="Helical" evidence="10">
    <location>
        <begin position="50"/>
        <end position="73"/>
    </location>
</feature>
<dbReference type="Proteomes" id="UP000512286">
    <property type="component" value="Chromosome"/>
</dbReference>
<dbReference type="GO" id="GO:0015297">
    <property type="term" value="F:antiporter activity"/>
    <property type="evidence" value="ECO:0007669"/>
    <property type="project" value="InterPro"/>
</dbReference>
<feature type="transmembrane region" description="Helical" evidence="10">
    <location>
        <begin position="12"/>
        <end position="38"/>
    </location>
</feature>
<keyword evidence="4" id="KW-0813">Transport</keyword>
<reference evidence="11 12" key="1">
    <citation type="submission" date="2020-07" db="EMBL/GenBank/DDBJ databases">
        <title>Electron transfer.</title>
        <authorList>
            <person name="Huang L."/>
            <person name="Liu X."/>
            <person name="Zhou S."/>
        </authorList>
    </citation>
    <scope>NUCLEOTIDE SEQUENCE [LARGE SCALE GENOMIC DNA]</scope>
    <source>
        <strain evidence="11 12">Lx1</strain>
    </source>
</reference>
<dbReference type="PIRSF" id="PIRSF006603">
    <property type="entry name" value="DinF"/>
    <property type="match status" value="1"/>
</dbReference>
<gene>
    <name evidence="11" type="ORF">HZF06_09805</name>
</gene>
<feature type="transmembrane region" description="Helical" evidence="10">
    <location>
        <begin position="381"/>
        <end position="404"/>
    </location>
</feature>
<feature type="transmembrane region" description="Helical" evidence="10">
    <location>
        <begin position="157"/>
        <end position="179"/>
    </location>
</feature>
<dbReference type="InterPro" id="IPR002528">
    <property type="entry name" value="MATE_fam"/>
</dbReference>
<keyword evidence="8 10" id="KW-0472">Membrane</keyword>
<proteinExistence type="inferred from homology"/>
<dbReference type="GO" id="GO:0005886">
    <property type="term" value="C:plasma membrane"/>
    <property type="evidence" value="ECO:0007669"/>
    <property type="project" value="UniProtKB-SubCell"/>
</dbReference>
<dbReference type="NCBIfam" id="TIGR00797">
    <property type="entry name" value="matE"/>
    <property type="match status" value="1"/>
</dbReference>
<dbReference type="AlphaFoldDB" id="A0A7D6VSL9"/>
<feature type="transmembrane region" description="Helical" evidence="10">
    <location>
        <begin position="263"/>
        <end position="287"/>
    </location>
</feature>
<keyword evidence="7 10" id="KW-1133">Transmembrane helix</keyword>
<feature type="transmembrane region" description="Helical" evidence="10">
    <location>
        <begin position="129"/>
        <end position="150"/>
    </location>
</feature>
<dbReference type="GO" id="GO:0046677">
    <property type="term" value="P:response to antibiotic"/>
    <property type="evidence" value="ECO:0007669"/>
    <property type="project" value="UniProtKB-KW"/>
</dbReference>
<evidence type="ECO:0000256" key="3">
    <source>
        <dbReference type="ARBA" id="ARBA00022106"/>
    </source>
</evidence>
<evidence type="ECO:0000313" key="12">
    <source>
        <dbReference type="Proteomes" id="UP000512286"/>
    </source>
</evidence>
<feature type="transmembrane region" description="Helical" evidence="10">
    <location>
        <begin position="185"/>
        <end position="208"/>
    </location>
</feature>
<dbReference type="Pfam" id="PF01554">
    <property type="entry name" value="MatE"/>
    <property type="match status" value="2"/>
</dbReference>
<dbReference type="InterPro" id="IPR051327">
    <property type="entry name" value="MATE_MepA_subfamily"/>
</dbReference>
<evidence type="ECO:0000313" key="11">
    <source>
        <dbReference type="EMBL" id="QLY81856.1"/>
    </source>
</evidence>
<evidence type="ECO:0000256" key="8">
    <source>
        <dbReference type="ARBA" id="ARBA00023136"/>
    </source>
</evidence>
<dbReference type="GO" id="GO:0042910">
    <property type="term" value="F:xenobiotic transmembrane transporter activity"/>
    <property type="evidence" value="ECO:0007669"/>
    <property type="project" value="InterPro"/>
</dbReference>
<evidence type="ECO:0000256" key="10">
    <source>
        <dbReference type="SAM" id="Phobius"/>
    </source>
</evidence>
<dbReference type="EMBL" id="CP059378">
    <property type="protein sequence ID" value="QLY81856.1"/>
    <property type="molecule type" value="Genomic_DNA"/>
</dbReference>
<evidence type="ECO:0000256" key="4">
    <source>
        <dbReference type="ARBA" id="ARBA00022448"/>
    </source>
</evidence>
<dbReference type="RefSeq" id="WP_181603368.1">
    <property type="nucleotide sequence ID" value="NZ_CP059378.1"/>
</dbReference>